<accession>H1Y3H7</accession>
<dbReference type="InterPro" id="IPR035979">
    <property type="entry name" value="RBD_domain_sf"/>
</dbReference>
<dbReference type="Gene3D" id="3.30.70.330">
    <property type="match status" value="1"/>
</dbReference>
<dbReference type="HOGENOM" id="CLU_012062_28_8_10"/>
<dbReference type="GO" id="GO:0003723">
    <property type="term" value="F:RNA binding"/>
    <property type="evidence" value="ECO:0007669"/>
    <property type="project" value="UniProtKB-KW"/>
</dbReference>
<reference evidence="4" key="1">
    <citation type="submission" date="2011-09" db="EMBL/GenBank/DDBJ databases">
        <title>The permanent draft genome of Mucilaginibacter paludis DSM 18603.</title>
        <authorList>
            <consortium name="US DOE Joint Genome Institute (JGI-PGF)"/>
            <person name="Lucas S."/>
            <person name="Han J."/>
            <person name="Lapidus A."/>
            <person name="Bruce D."/>
            <person name="Goodwin L."/>
            <person name="Pitluck S."/>
            <person name="Peters L."/>
            <person name="Kyrpides N."/>
            <person name="Mavromatis K."/>
            <person name="Ivanova N."/>
            <person name="Mikhailova N."/>
            <person name="Held B."/>
            <person name="Detter J.C."/>
            <person name="Tapia R."/>
            <person name="Han C."/>
            <person name="Land M."/>
            <person name="Hauser L."/>
            <person name="Markowitz V."/>
            <person name="Cheng J.-F."/>
            <person name="Hugenholtz P."/>
            <person name="Woyke T."/>
            <person name="Wu D."/>
            <person name="Tindall B."/>
            <person name="Brambilla E."/>
            <person name="Klenk H.-P."/>
            <person name="Eisen J.A."/>
        </authorList>
    </citation>
    <scope>NUCLEOTIDE SEQUENCE [LARGE SCALE GENOMIC DNA]</scope>
    <source>
        <strain evidence="4">DSM 18603</strain>
    </source>
</reference>
<dbReference type="SUPFAM" id="SSF54928">
    <property type="entry name" value="RNA-binding domain, RBD"/>
    <property type="match status" value="1"/>
</dbReference>
<dbReference type="Pfam" id="PF00076">
    <property type="entry name" value="RRM_1"/>
    <property type="match status" value="1"/>
</dbReference>
<dbReference type="eggNOG" id="COG0724">
    <property type="taxonomic scope" value="Bacteria"/>
</dbReference>
<organism evidence="4 5">
    <name type="scientific">Mucilaginibacter paludis DSM 18603</name>
    <dbReference type="NCBI Taxonomy" id="714943"/>
    <lineage>
        <taxon>Bacteria</taxon>
        <taxon>Pseudomonadati</taxon>
        <taxon>Bacteroidota</taxon>
        <taxon>Sphingobacteriia</taxon>
        <taxon>Sphingobacteriales</taxon>
        <taxon>Sphingobacteriaceae</taxon>
        <taxon>Mucilaginibacter</taxon>
    </lineage>
</organism>
<feature type="compositionally biased region" description="Basic residues" evidence="2">
    <location>
        <begin position="102"/>
        <end position="112"/>
    </location>
</feature>
<dbReference type="InterPro" id="IPR000504">
    <property type="entry name" value="RRM_dom"/>
</dbReference>
<dbReference type="SMART" id="SM00360">
    <property type="entry name" value="RRM"/>
    <property type="match status" value="1"/>
</dbReference>
<proteinExistence type="predicted"/>
<evidence type="ECO:0000259" key="3">
    <source>
        <dbReference type="PROSITE" id="PS50102"/>
    </source>
</evidence>
<dbReference type="EMBL" id="CM001403">
    <property type="protein sequence ID" value="EHQ29745.1"/>
    <property type="molecule type" value="Genomic_DNA"/>
</dbReference>
<dbReference type="PANTHER" id="PTHR48027">
    <property type="entry name" value="HETEROGENEOUS NUCLEAR RIBONUCLEOPROTEIN 87F-RELATED"/>
    <property type="match status" value="1"/>
</dbReference>
<feature type="region of interest" description="Disordered" evidence="2">
    <location>
        <begin position="75"/>
        <end position="112"/>
    </location>
</feature>
<protein>
    <submittedName>
        <fullName evidence="4">RNP-1 like RNA-binding protein</fullName>
    </submittedName>
</protein>
<dbReference type="Proteomes" id="UP000002774">
    <property type="component" value="Chromosome"/>
</dbReference>
<evidence type="ECO:0000313" key="4">
    <source>
        <dbReference type="EMBL" id="EHQ29745.1"/>
    </source>
</evidence>
<feature type="compositionally biased region" description="Basic and acidic residues" evidence="2">
    <location>
        <begin position="77"/>
        <end position="101"/>
    </location>
</feature>
<dbReference type="PROSITE" id="PS50102">
    <property type="entry name" value="RRM"/>
    <property type="match status" value="1"/>
</dbReference>
<name>H1Y3H7_9SPHI</name>
<dbReference type="InterPro" id="IPR012677">
    <property type="entry name" value="Nucleotide-bd_a/b_plait_sf"/>
</dbReference>
<gene>
    <name evidence="4" type="ORF">Mucpa_5676</name>
</gene>
<keyword evidence="5" id="KW-1185">Reference proteome</keyword>
<dbReference type="OrthoDB" id="797376at2"/>
<keyword evidence="1" id="KW-0694">RNA-binding</keyword>
<evidence type="ECO:0000256" key="2">
    <source>
        <dbReference type="SAM" id="MobiDB-lite"/>
    </source>
</evidence>
<evidence type="ECO:0000313" key="5">
    <source>
        <dbReference type="Proteomes" id="UP000002774"/>
    </source>
</evidence>
<feature type="domain" description="RRM" evidence="3">
    <location>
        <begin position="2"/>
        <end position="80"/>
    </location>
</feature>
<evidence type="ECO:0000256" key="1">
    <source>
        <dbReference type="ARBA" id="ARBA00022884"/>
    </source>
</evidence>
<dbReference type="InterPro" id="IPR052462">
    <property type="entry name" value="SLIRP/GR-RBP-like"/>
</dbReference>
<dbReference type="RefSeq" id="WP_008511096.1">
    <property type="nucleotide sequence ID" value="NZ_CM001403.1"/>
</dbReference>
<dbReference type="AlphaFoldDB" id="H1Y3H7"/>
<dbReference type="STRING" id="714943.Mucpa_5676"/>
<sequence>MIKLFTVGFPKEMDEAALHTFFSDFGDVAAVKIITDQETGSSKGYAFIDFLDEVGANLAIKELDGSTLEGRTLGVRLADKQRRPRVSHELPHQQRSYEKVRQPKGKRPRRQA</sequence>